<keyword evidence="6 8" id="KW-0472">Membrane</keyword>
<evidence type="ECO:0000256" key="2">
    <source>
        <dbReference type="ARBA" id="ARBA00022452"/>
    </source>
</evidence>
<evidence type="ECO:0000256" key="6">
    <source>
        <dbReference type="ARBA" id="ARBA00023136"/>
    </source>
</evidence>
<keyword evidence="4 8" id="KW-0732">Signal</keyword>
<evidence type="ECO:0000259" key="10">
    <source>
        <dbReference type="PROSITE" id="PS51779"/>
    </source>
</evidence>
<accession>A0A1C1YSS5</accession>
<dbReference type="Gene3D" id="3.10.20.310">
    <property type="entry name" value="membrane protein fhac"/>
    <property type="match status" value="5"/>
</dbReference>
<dbReference type="PANTHER" id="PTHR12815:SF23">
    <property type="entry name" value="OUTER MEMBRANE PROTEIN ASSEMBLY FACTOR BAMA"/>
    <property type="match status" value="1"/>
</dbReference>
<feature type="domain" description="POTRA" evidence="10">
    <location>
        <begin position="107"/>
        <end position="184"/>
    </location>
</feature>
<keyword evidence="3 8" id="KW-0812">Transmembrane</keyword>
<feature type="domain" description="POTRA" evidence="10">
    <location>
        <begin position="39"/>
        <end position="106"/>
    </location>
</feature>
<evidence type="ECO:0000313" key="11">
    <source>
        <dbReference type="EMBL" id="OCW56578.1"/>
    </source>
</evidence>
<dbReference type="RefSeq" id="WP_066181023.1">
    <property type="nucleotide sequence ID" value="NZ_LQZT01000034.1"/>
</dbReference>
<dbReference type="AlphaFoldDB" id="A0A1C1YSS5"/>
<keyword evidence="5 8" id="KW-0677">Repeat</keyword>
<keyword evidence="2 8" id="KW-1134">Transmembrane beta strand</keyword>
<dbReference type="PANTHER" id="PTHR12815">
    <property type="entry name" value="SORTING AND ASSEMBLY MACHINERY SAMM50 PROTEIN FAMILY MEMBER"/>
    <property type="match status" value="1"/>
</dbReference>
<comment type="subcellular location">
    <subcellularLocation>
        <location evidence="8">Cell outer membrane</location>
    </subcellularLocation>
    <subcellularLocation>
        <location evidence="1">Membrane</location>
    </subcellularLocation>
</comment>
<organism evidence="11 12">
    <name type="scientific">Hoeflea olei</name>
    <dbReference type="NCBI Taxonomy" id="1480615"/>
    <lineage>
        <taxon>Bacteria</taxon>
        <taxon>Pseudomonadati</taxon>
        <taxon>Pseudomonadota</taxon>
        <taxon>Alphaproteobacteria</taxon>
        <taxon>Hyphomicrobiales</taxon>
        <taxon>Rhizobiaceae</taxon>
        <taxon>Hoeflea</taxon>
    </lineage>
</organism>
<gene>
    <name evidence="8" type="primary">bamA</name>
    <name evidence="11" type="ORF">AWJ14_16675</name>
</gene>
<evidence type="ECO:0000256" key="4">
    <source>
        <dbReference type="ARBA" id="ARBA00022729"/>
    </source>
</evidence>
<keyword evidence="7 8" id="KW-0998">Cell outer membrane</keyword>
<feature type="chain" id="PRO_5009005007" description="Outer membrane protein assembly factor BamA" evidence="8">
    <location>
        <begin position="18"/>
        <end position="789"/>
    </location>
</feature>
<evidence type="ECO:0000256" key="5">
    <source>
        <dbReference type="ARBA" id="ARBA00022737"/>
    </source>
</evidence>
<proteinExistence type="inferred from homology"/>
<sequence precursor="true">MKTGSSLLNAVSAAALAAGIVVTGAGVATLAGVTIAEAAVVNRVEVRGNSRVDASTVRGNLTIKPGASFTNNDIDESVKRLFSTGLFSDVQISVSGSTLVVTVAENQIINQVVFNGNKKLKDVALKGVVQSRQLGPYNDQIIQADVQAIRDAYAAIGRSDAVVNTRVVPVEGGRVNLAFEINEGDRTKISTINFVGNQAFGDGRLADVISTKRSNMLSFLTRKDVYDEDKLRADEELLRRFYYNRGYADFRVISSFAELDEASNEYVVTITVEEGERYVFGDVSIESTVPGIDSDSLRNMIETRSGAVYSAEKVEDTILAISDHVATQGYPFATITPRGDRDFTNRTISVTYLVDEGTRAYVERIEIRGNTRTRDYVIRREFDLSEGDAFNQVLVRRAKKRLEKLNFFSSVDITTQPGSQPDRVILVVDVKDQPTGEFGVGGGYSNNDGFTATVDITERNFLGRGQFIRASVGGGNDSREYTVSFTEPYFLGYRLAAGFDVFKKTDRSYTGFEEDTQGINLRIGAPITENLYLSTAFKYSETSYNDYVLNSATIPSAPELAAVSRTVANGGHQIGALSYTLSYNTLDDQKLPREGISARITQEYAGLGFDSEYLKTTAKASYFHMLSEQADMIGQVTVGAGNVVATGDDLRVFDHLFVGQETIRGFDTRGIGPRMYDPVAARYVGAAGGTTYFNGTVEVSAPMPALSRDLGLRFNVFADAATLYGNEISTADKGGQRLDGNDMEWRASVGFGITWASPFGPLRVYYAEPVAKQDFDEVKKFGFGASTRF</sequence>
<dbReference type="GO" id="GO:0051205">
    <property type="term" value="P:protein insertion into membrane"/>
    <property type="evidence" value="ECO:0007669"/>
    <property type="project" value="UniProtKB-UniRule"/>
</dbReference>
<dbReference type="NCBIfam" id="TIGR03303">
    <property type="entry name" value="OM_YaeT"/>
    <property type="match status" value="1"/>
</dbReference>
<dbReference type="Pfam" id="PF07244">
    <property type="entry name" value="POTRA"/>
    <property type="match status" value="5"/>
</dbReference>
<name>A0A1C1YSS5_9HYPH</name>
<keyword evidence="12" id="KW-1185">Reference proteome</keyword>
<dbReference type="EMBL" id="LQZT01000034">
    <property type="protein sequence ID" value="OCW56578.1"/>
    <property type="molecule type" value="Genomic_DNA"/>
</dbReference>
<comment type="similarity">
    <text evidence="8">Belongs to the BamA family.</text>
</comment>
<dbReference type="STRING" id="1480615.AWJ14_16675"/>
<evidence type="ECO:0000256" key="9">
    <source>
        <dbReference type="NCBIfam" id="TIGR03303"/>
    </source>
</evidence>
<feature type="domain" description="POTRA" evidence="10">
    <location>
        <begin position="187"/>
        <end position="275"/>
    </location>
</feature>
<dbReference type="HAMAP" id="MF_01430">
    <property type="entry name" value="OM_assembly_BamA"/>
    <property type="match status" value="1"/>
</dbReference>
<evidence type="ECO:0000256" key="8">
    <source>
        <dbReference type="HAMAP-Rule" id="MF_01430"/>
    </source>
</evidence>
<comment type="function">
    <text evidence="8">Part of the outer membrane protein assembly complex, which is involved in assembly and insertion of beta-barrel proteins into the outer membrane.</text>
</comment>
<feature type="signal peptide" evidence="8">
    <location>
        <begin position="1"/>
        <end position="17"/>
    </location>
</feature>
<evidence type="ECO:0000256" key="3">
    <source>
        <dbReference type="ARBA" id="ARBA00022692"/>
    </source>
</evidence>
<evidence type="ECO:0000313" key="12">
    <source>
        <dbReference type="Proteomes" id="UP000094795"/>
    </source>
</evidence>
<dbReference type="InterPro" id="IPR023707">
    <property type="entry name" value="OM_assembly_BamA"/>
</dbReference>
<dbReference type="GO" id="GO:0043165">
    <property type="term" value="P:Gram-negative-bacterium-type cell outer membrane assembly"/>
    <property type="evidence" value="ECO:0007669"/>
    <property type="project" value="UniProtKB-UniRule"/>
</dbReference>
<reference evidence="11 12" key="1">
    <citation type="submission" date="2015-12" db="EMBL/GenBank/DDBJ databases">
        <authorList>
            <person name="Shamseldin A."/>
            <person name="Moawad H."/>
            <person name="Abd El-Rahim W.M."/>
            <person name="Sadowsky M.J."/>
        </authorList>
    </citation>
    <scope>NUCLEOTIDE SEQUENCE [LARGE SCALE GENOMIC DNA]</scope>
    <source>
        <strain evidence="11 12">JC234</strain>
    </source>
</reference>
<dbReference type="Pfam" id="PF01103">
    <property type="entry name" value="Omp85"/>
    <property type="match status" value="1"/>
</dbReference>
<dbReference type="Proteomes" id="UP000094795">
    <property type="component" value="Unassembled WGS sequence"/>
</dbReference>
<dbReference type="Gene3D" id="2.40.160.50">
    <property type="entry name" value="membrane protein fhac: a member of the omp85/tpsb transporter family"/>
    <property type="match status" value="1"/>
</dbReference>
<dbReference type="PROSITE" id="PS51779">
    <property type="entry name" value="POTRA"/>
    <property type="match status" value="4"/>
</dbReference>
<dbReference type="PIRSF" id="PIRSF006076">
    <property type="entry name" value="OM_assembly_OMP85"/>
    <property type="match status" value="1"/>
</dbReference>
<dbReference type="InterPro" id="IPR039910">
    <property type="entry name" value="D15-like"/>
</dbReference>
<comment type="caution">
    <text evidence="11">The sequence shown here is derived from an EMBL/GenBank/DDBJ whole genome shotgun (WGS) entry which is preliminary data.</text>
</comment>
<feature type="domain" description="POTRA" evidence="10">
    <location>
        <begin position="360"/>
        <end position="433"/>
    </location>
</feature>
<evidence type="ECO:0000256" key="7">
    <source>
        <dbReference type="ARBA" id="ARBA00023237"/>
    </source>
</evidence>
<dbReference type="OrthoDB" id="9803054at2"/>
<dbReference type="InterPro" id="IPR034746">
    <property type="entry name" value="POTRA"/>
</dbReference>
<comment type="subunit">
    <text evidence="8">Part of the Bam complex.</text>
</comment>
<dbReference type="GO" id="GO:0009279">
    <property type="term" value="C:cell outer membrane"/>
    <property type="evidence" value="ECO:0007669"/>
    <property type="project" value="UniProtKB-SubCell"/>
</dbReference>
<protein>
    <recommendedName>
        <fullName evidence="8 9">Outer membrane protein assembly factor BamA</fullName>
    </recommendedName>
</protein>
<dbReference type="InterPro" id="IPR000184">
    <property type="entry name" value="Bac_surfAg_D15"/>
</dbReference>
<evidence type="ECO:0000256" key="1">
    <source>
        <dbReference type="ARBA" id="ARBA00004370"/>
    </source>
</evidence>
<dbReference type="InterPro" id="IPR010827">
    <property type="entry name" value="BamA/TamA_POTRA"/>
</dbReference>